<dbReference type="AlphaFoldDB" id="A0A821K2H2"/>
<evidence type="ECO:0000256" key="11">
    <source>
        <dbReference type="SAM" id="Phobius"/>
    </source>
</evidence>
<dbReference type="Pfam" id="PF15065">
    <property type="entry name" value="NCU-G1"/>
    <property type="match status" value="1"/>
</dbReference>
<evidence type="ECO:0000256" key="8">
    <source>
        <dbReference type="ARBA" id="ARBA00024176"/>
    </source>
</evidence>
<dbReference type="InterPro" id="IPR029382">
    <property type="entry name" value="NCU-G1"/>
</dbReference>
<evidence type="ECO:0000256" key="9">
    <source>
        <dbReference type="ARBA" id="ARBA00024189"/>
    </source>
</evidence>
<comment type="function">
    <text evidence="8">Required to protect lysosomal transporter MFSD1 from lysosomal proteolysis and for MFSD1 lysosomal localization.</text>
</comment>
<comment type="similarity">
    <text evidence="1">Belongs to the GLMP family.</text>
</comment>
<evidence type="ECO:0000256" key="2">
    <source>
        <dbReference type="ARBA" id="ARBA00022692"/>
    </source>
</evidence>
<name>A0A821K2H2_9BILA</name>
<accession>A0A821K2H2</accession>
<gene>
    <name evidence="12" type="ORF">UJA718_LOCUS37858</name>
</gene>
<keyword evidence="6" id="KW-0325">Glycoprotein</keyword>
<evidence type="ECO:0000313" key="13">
    <source>
        <dbReference type="Proteomes" id="UP000663873"/>
    </source>
</evidence>
<comment type="caution">
    <text evidence="12">The sequence shown here is derived from an EMBL/GenBank/DDBJ whole genome shotgun (WGS) entry which is preliminary data.</text>
</comment>
<dbReference type="PANTHER" id="PTHR31981">
    <property type="entry name" value="GLYCOSYLATED LYSOSOMAL MEMBRANE PROTEIN"/>
    <property type="match status" value="1"/>
</dbReference>
<dbReference type="Proteomes" id="UP000663873">
    <property type="component" value="Unassembled WGS sequence"/>
</dbReference>
<keyword evidence="3" id="KW-0732">Signal</keyword>
<dbReference type="PANTHER" id="PTHR31981:SF1">
    <property type="entry name" value="GLYCOSYLATED LYSOSOMAL MEMBRANE PROTEIN"/>
    <property type="match status" value="1"/>
</dbReference>
<keyword evidence="4 11" id="KW-1133">Transmembrane helix</keyword>
<keyword evidence="7" id="KW-0458">Lysosome</keyword>
<protein>
    <submittedName>
        <fullName evidence="12">Uncharacterized protein</fullName>
    </submittedName>
</protein>
<organism evidence="12 13">
    <name type="scientific">Rotaria socialis</name>
    <dbReference type="NCBI Taxonomy" id="392032"/>
    <lineage>
        <taxon>Eukaryota</taxon>
        <taxon>Metazoa</taxon>
        <taxon>Spiralia</taxon>
        <taxon>Gnathifera</taxon>
        <taxon>Rotifera</taxon>
        <taxon>Eurotatoria</taxon>
        <taxon>Bdelloidea</taxon>
        <taxon>Philodinida</taxon>
        <taxon>Philodinidae</taxon>
        <taxon>Rotaria</taxon>
    </lineage>
</organism>
<dbReference type="GO" id="GO:0005765">
    <property type="term" value="C:lysosomal membrane"/>
    <property type="evidence" value="ECO:0007669"/>
    <property type="project" value="UniProtKB-SubCell"/>
</dbReference>
<evidence type="ECO:0000256" key="6">
    <source>
        <dbReference type="ARBA" id="ARBA00023180"/>
    </source>
</evidence>
<evidence type="ECO:0000256" key="10">
    <source>
        <dbReference type="ARBA" id="ARBA00044960"/>
    </source>
</evidence>
<keyword evidence="5 11" id="KW-0472">Membrane</keyword>
<evidence type="ECO:0000313" key="12">
    <source>
        <dbReference type="EMBL" id="CAF4732533.1"/>
    </source>
</evidence>
<keyword evidence="13" id="KW-1185">Reference proteome</keyword>
<sequence>MLWKPVVYQSAERSIEQNTLMEIYKIKNDVALDSHIDRGIYYSILPHPTVSAFNISLGQANDGFFTKTNYTFIQFAAGLDVLQPDSTTKFVSVALIASLALPGIVAIIAVIFIVKRRVSQQAASSYDAIDS</sequence>
<dbReference type="EMBL" id="CAJOBP010038101">
    <property type="protein sequence ID" value="CAF4732533.1"/>
    <property type="molecule type" value="Genomic_DNA"/>
</dbReference>
<evidence type="ECO:0000256" key="7">
    <source>
        <dbReference type="ARBA" id="ARBA00023228"/>
    </source>
</evidence>
<proteinExistence type="inferred from homology"/>
<keyword evidence="2 11" id="KW-0812">Transmembrane</keyword>
<comment type="subunit">
    <text evidence="10">Interacts (via lumenal domain) with lysosomal protein MFSD1; the interaction starts while both proteins are still in the endoplasmic reticulum and is required for stabilization of MFSD1 in lysosomes but has no direct effect on its targeting to lysosomes or transporter activity.</text>
</comment>
<evidence type="ECO:0000256" key="4">
    <source>
        <dbReference type="ARBA" id="ARBA00022989"/>
    </source>
</evidence>
<evidence type="ECO:0000256" key="5">
    <source>
        <dbReference type="ARBA" id="ARBA00023136"/>
    </source>
</evidence>
<reference evidence="12" key="1">
    <citation type="submission" date="2021-02" db="EMBL/GenBank/DDBJ databases">
        <authorList>
            <person name="Nowell W R."/>
        </authorList>
    </citation>
    <scope>NUCLEOTIDE SEQUENCE</scope>
</reference>
<evidence type="ECO:0000256" key="1">
    <source>
        <dbReference type="ARBA" id="ARBA00010599"/>
    </source>
</evidence>
<comment type="subcellular location">
    <subcellularLocation>
        <location evidence="9">Lysosome membrane</location>
        <topology evidence="9">Single-pass type I membrane protein</topology>
        <orientation evidence="9">Lumenal side</orientation>
    </subcellularLocation>
</comment>
<feature type="transmembrane region" description="Helical" evidence="11">
    <location>
        <begin position="90"/>
        <end position="114"/>
    </location>
</feature>
<evidence type="ECO:0000256" key="3">
    <source>
        <dbReference type="ARBA" id="ARBA00022729"/>
    </source>
</evidence>